<evidence type="ECO:0000313" key="2">
    <source>
        <dbReference type="EMBL" id="RQP73249.1"/>
    </source>
</evidence>
<keyword evidence="1" id="KW-1133">Transmembrane helix</keyword>
<keyword evidence="1" id="KW-0472">Membrane</keyword>
<evidence type="ECO:0000256" key="1">
    <source>
        <dbReference type="SAM" id="Phobius"/>
    </source>
</evidence>
<dbReference type="AlphaFoldDB" id="A0AB74D1H3"/>
<gene>
    <name evidence="2" type="ORF">DF015_25090</name>
</gene>
<feature type="transmembrane region" description="Helical" evidence="1">
    <location>
        <begin position="39"/>
        <end position="56"/>
    </location>
</feature>
<comment type="caution">
    <text evidence="2">The sequence shown here is derived from an EMBL/GenBank/DDBJ whole genome shotgun (WGS) entry which is preliminary data.</text>
</comment>
<reference evidence="2 3" key="1">
    <citation type="submission" date="2018-08" db="EMBL/GenBank/DDBJ databases">
        <title>Comparative analysis of Burkholderia isolates from Puerto Rico.</title>
        <authorList>
            <person name="Hall C."/>
            <person name="Sahl J."/>
            <person name="Wagner D."/>
        </authorList>
    </citation>
    <scope>NUCLEOTIDE SEQUENCE [LARGE SCALE GENOMIC DNA]</scope>
    <source>
        <strain evidence="2 3">Bp8964</strain>
    </source>
</reference>
<proteinExistence type="predicted"/>
<name>A0AB74D1H3_9BURK</name>
<evidence type="ECO:0000313" key="3">
    <source>
        <dbReference type="Proteomes" id="UP000273734"/>
    </source>
</evidence>
<accession>A0AB74D1H3</accession>
<protein>
    <submittedName>
        <fullName evidence="2">Uncharacterized protein</fullName>
    </submittedName>
</protein>
<dbReference type="Proteomes" id="UP000273734">
    <property type="component" value="Unassembled WGS sequence"/>
</dbReference>
<organism evidence="2 3">
    <name type="scientific">Burkholderia ubonensis</name>
    <dbReference type="NCBI Taxonomy" id="101571"/>
    <lineage>
        <taxon>Bacteria</taxon>
        <taxon>Pseudomonadati</taxon>
        <taxon>Pseudomonadota</taxon>
        <taxon>Betaproteobacteria</taxon>
        <taxon>Burkholderiales</taxon>
        <taxon>Burkholderiaceae</taxon>
        <taxon>Burkholderia</taxon>
        <taxon>Burkholderia cepacia complex</taxon>
    </lineage>
</organism>
<dbReference type="EMBL" id="QTNY01000019">
    <property type="protein sequence ID" value="RQP73249.1"/>
    <property type="molecule type" value="Genomic_DNA"/>
</dbReference>
<sequence>MPSRQAEEFAARSDAFTMQLLGEAERQFAETRRLARMPWWLPLAVAVPVALALVGFEPAFEVLLKW</sequence>
<keyword evidence="1" id="KW-0812">Transmembrane</keyword>